<dbReference type="OrthoDB" id="376826at2759"/>
<dbReference type="RefSeq" id="XP_030998849.1">
    <property type="nucleotide sequence ID" value="XM_031137536.1"/>
</dbReference>
<keyword evidence="2" id="KW-1185">Reference proteome</keyword>
<dbReference type="EMBL" id="SKBQ01000014">
    <property type="protein sequence ID" value="TPX17138.1"/>
    <property type="molecule type" value="Genomic_DNA"/>
</dbReference>
<accession>A0A507BK99</accession>
<proteinExistence type="predicted"/>
<dbReference type="STRING" id="1093900.A0A507BK99"/>
<protein>
    <recommendedName>
        <fullName evidence="3">Perilipin MPL1-like protein</fullName>
    </recommendedName>
</protein>
<dbReference type="Proteomes" id="UP000319257">
    <property type="component" value="Unassembled WGS sequence"/>
</dbReference>
<evidence type="ECO:0008006" key="3">
    <source>
        <dbReference type="Google" id="ProtNLM"/>
    </source>
</evidence>
<sequence>MAAPQVNGDVPPSAFFDHLLNYPVVADSVSTVKQNKLGQRGIALGDSAYQILAKPVLPYLEKPYQYVSPYVRKADDLGDKTLSQIDQRFPVVKKPTGELYEDTKSLVLFPYRFGVEQKDHVVSVFTGERKKAGGDSIVPTGKALLSTALIVTSETLHWASSLISSGKQKAQQHAQQQGNN</sequence>
<dbReference type="InParanoid" id="A0A507BK99"/>
<evidence type="ECO:0000313" key="1">
    <source>
        <dbReference type="EMBL" id="TPX17138.1"/>
    </source>
</evidence>
<dbReference type="GeneID" id="41970703"/>
<comment type="caution">
    <text evidence="1">The sequence shown here is derived from an EMBL/GenBank/DDBJ whole genome shotgun (WGS) entry which is preliminary data.</text>
</comment>
<gene>
    <name evidence="1" type="ORF">E0L32_003256</name>
</gene>
<name>A0A507BK99_9PEZI</name>
<reference evidence="1 2" key="1">
    <citation type="submission" date="2019-06" db="EMBL/GenBank/DDBJ databases">
        <title>Draft genome sequence of the filamentous fungus Phialemoniopsis curvata isolated from diesel fuel.</title>
        <authorList>
            <person name="Varaljay V.A."/>
            <person name="Lyon W.J."/>
            <person name="Crouch A.L."/>
            <person name="Drake C.E."/>
            <person name="Hollomon J.M."/>
            <person name="Nadeau L.J."/>
            <person name="Nunn H.S."/>
            <person name="Stevenson B.S."/>
            <person name="Bojanowski C.L."/>
            <person name="Crookes-Goodson W.J."/>
        </authorList>
    </citation>
    <scope>NUCLEOTIDE SEQUENCE [LARGE SCALE GENOMIC DNA]</scope>
    <source>
        <strain evidence="1 2">D216</strain>
    </source>
</reference>
<organism evidence="1 2">
    <name type="scientific">Thyridium curvatum</name>
    <dbReference type="NCBI Taxonomy" id="1093900"/>
    <lineage>
        <taxon>Eukaryota</taxon>
        <taxon>Fungi</taxon>
        <taxon>Dikarya</taxon>
        <taxon>Ascomycota</taxon>
        <taxon>Pezizomycotina</taxon>
        <taxon>Sordariomycetes</taxon>
        <taxon>Sordariomycetidae</taxon>
        <taxon>Thyridiales</taxon>
        <taxon>Thyridiaceae</taxon>
        <taxon>Thyridium</taxon>
    </lineage>
</organism>
<dbReference type="AlphaFoldDB" id="A0A507BK99"/>
<evidence type="ECO:0000313" key="2">
    <source>
        <dbReference type="Proteomes" id="UP000319257"/>
    </source>
</evidence>